<evidence type="ECO:0000256" key="1">
    <source>
        <dbReference type="ARBA" id="ARBA00006930"/>
    </source>
</evidence>
<name>A0A3N1D695_9ACTN</name>
<comment type="caution">
    <text evidence="5">The sequence shown here is derived from an EMBL/GenBank/DDBJ whole genome shotgun (WGS) entry which is preliminary data.</text>
</comment>
<dbReference type="Proteomes" id="UP000272400">
    <property type="component" value="Unassembled WGS sequence"/>
</dbReference>
<dbReference type="PANTHER" id="PTHR32114:SF2">
    <property type="entry name" value="ABC TRANSPORTER ABCH.3"/>
    <property type="match status" value="1"/>
</dbReference>
<dbReference type="AlphaFoldDB" id="A0A3N1D695"/>
<dbReference type="SUPFAM" id="SSF52540">
    <property type="entry name" value="P-loop containing nucleoside triphosphate hydrolases"/>
    <property type="match status" value="1"/>
</dbReference>
<dbReference type="RefSeq" id="WP_123668155.1">
    <property type="nucleotide sequence ID" value="NZ_RJKE01000001.1"/>
</dbReference>
<dbReference type="Pfam" id="PF13476">
    <property type="entry name" value="AAA_23"/>
    <property type="match status" value="1"/>
</dbReference>
<dbReference type="OrthoDB" id="9795626at2"/>
<comment type="subunit">
    <text evidence="2">Heterodimer of SbcC and SbcD.</text>
</comment>
<evidence type="ECO:0000256" key="3">
    <source>
        <dbReference type="ARBA" id="ARBA00013368"/>
    </source>
</evidence>
<dbReference type="PANTHER" id="PTHR32114">
    <property type="entry name" value="ABC TRANSPORTER ABCH.3"/>
    <property type="match status" value="1"/>
</dbReference>
<accession>A0A3N1D695</accession>
<evidence type="ECO:0000313" key="6">
    <source>
        <dbReference type="Proteomes" id="UP000272400"/>
    </source>
</evidence>
<feature type="domain" description="Rad50/SbcC-type AAA" evidence="4">
    <location>
        <begin position="5"/>
        <end position="187"/>
    </location>
</feature>
<dbReference type="GO" id="GO:0006302">
    <property type="term" value="P:double-strand break repair"/>
    <property type="evidence" value="ECO:0007669"/>
    <property type="project" value="InterPro"/>
</dbReference>
<proteinExistence type="inferred from homology"/>
<keyword evidence="6" id="KW-1185">Reference proteome</keyword>
<dbReference type="InterPro" id="IPR038729">
    <property type="entry name" value="Rad50/SbcC_AAA"/>
</dbReference>
<evidence type="ECO:0000259" key="4">
    <source>
        <dbReference type="Pfam" id="PF13476"/>
    </source>
</evidence>
<dbReference type="GO" id="GO:0016887">
    <property type="term" value="F:ATP hydrolysis activity"/>
    <property type="evidence" value="ECO:0007669"/>
    <property type="project" value="InterPro"/>
</dbReference>
<keyword evidence="5" id="KW-0269">Exonuclease</keyword>
<keyword evidence="5" id="KW-0540">Nuclease</keyword>
<dbReference type="EMBL" id="RJKE01000001">
    <property type="protein sequence ID" value="ROO88989.1"/>
    <property type="molecule type" value="Genomic_DNA"/>
</dbReference>
<dbReference type="InterPro" id="IPR027417">
    <property type="entry name" value="P-loop_NTPase"/>
</dbReference>
<keyword evidence="5" id="KW-0378">Hydrolase</keyword>
<comment type="similarity">
    <text evidence="1">Belongs to the SMC family. SbcC subfamily.</text>
</comment>
<organism evidence="5 6">
    <name type="scientific">Actinocorallia herbida</name>
    <dbReference type="NCBI Taxonomy" id="58109"/>
    <lineage>
        <taxon>Bacteria</taxon>
        <taxon>Bacillati</taxon>
        <taxon>Actinomycetota</taxon>
        <taxon>Actinomycetes</taxon>
        <taxon>Streptosporangiales</taxon>
        <taxon>Thermomonosporaceae</taxon>
        <taxon>Actinocorallia</taxon>
    </lineage>
</organism>
<protein>
    <recommendedName>
        <fullName evidence="3">Nuclease SbcCD subunit C</fullName>
    </recommendedName>
</protein>
<dbReference type="GO" id="GO:0004527">
    <property type="term" value="F:exonuclease activity"/>
    <property type="evidence" value="ECO:0007669"/>
    <property type="project" value="UniProtKB-KW"/>
</dbReference>
<dbReference type="Gene3D" id="3.40.50.300">
    <property type="entry name" value="P-loop containing nucleotide triphosphate hydrolases"/>
    <property type="match status" value="2"/>
</dbReference>
<dbReference type="Pfam" id="PF13558">
    <property type="entry name" value="SbcC_Walker_B"/>
    <property type="match status" value="1"/>
</dbReference>
<evidence type="ECO:0000256" key="2">
    <source>
        <dbReference type="ARBA" id="ARBA00011322"/>
    </source>
</evidence>
<gene>
    <name evidence="5" type="ORF">EDD29_6676</name>
</gene>
<sequence>MRLRKLSVSAFGPFAGTEAVDFTALADAGLFLIQGPTGAGKTSVLDAVCFALFGTVPGPRRAVRNLRSDHADPGSEPKVVLEYAISGRVFRLTRTPEWQRPKQRGTGTTKQQASVILEERADGGWRALSTRIDETAHQVEKTLGMNVAQFSQVALLPQGDFAAFLRAGAEERRKVLEKLFATEIYAAVEKRLAEERARTHREADALHAAFTTTAGLVAEVAAAEPPEDATAEALLAWADGLAVGHGARLRGAAEALETSRAAVAAAQQAAAAATELVRLRREHAEAVRHRAALDERAPQVALLRDRLAAAERAERVRPYGTALTTRRRESESAATASRRARRSLTPLIPPVPLPCACPPPDGIVLFAVPSPDVTGAPGGACDGVEEAIGCRCGSLGAETSVEGVERARRVWQDEVARLAGLRGRETRLEEVTRDSARLRERGVQQAAEEARARLEAERLPAVIEADRRALEQARIGASQVEAAHKTEKDTAQAVEDARHRDKLGHDLAKADAAHRGSVDRAQAATDALQAIRGARLAGMAALLASGLRDGEPCQVCGSAEHPAPAPGADAVPTDADEERAAAVQEACQRDREESARRADGIRVEFDVLADRVEGSVESLMDVLAAARTTLRERLDDTSRVEALEARVREGERLLEGAREAQGEAGRAVAETTAAVQALTEEAGVLRAELEGARGADPTLRARIARLTAETALLDAAVAADARAETARLELVQAESAFDAAWREQGFASVDAVRQALLHDDERAAATAEIRGFDDADATVRARLESAELRAAAAAEEPDADKARTAATEAEEAHTALVSAHDAARKVSGRLTELAADLKRAHTAWAPAQEIYTTTARLASLVNGQAPNPVQMRLSAYVLSARLDQVVAAANARLSTMSQSRYLLLRTDERAAGDTRRAGGGLGLRVVDSWTGQERDPATLSGGESFVTSLALALGLADVVTAEAGGAEINTLFIDEGFGTLDEDTLDEVMNVLDSLRGGGRSVGVVSHVAELRTRIPTQLRLTKSRRGSRLSTSL</sequence>
<reference evidence="5 6" key="1">
    <citation type="submission" date="2018-11" db="EMBL/GenBank/DDBJ databases">
        <title>Sequencing the genomes of 1000 actinobacteria strains.</title>
        <authorList>
            <person name="Klenk H.-P."/>
        </authorList>
    </citation>
    <scope>NUCLEOTIDE SEQUENCE [LARGE SCALE GENOMIC DNA]</scope>
    <source>
        <strain evidence="5 6">DSM 44254</strain>
    </source>
</reference>
<evidence type="ECO:0000313" key="5">
    <source>
        <dbReference type="EMBL" id="ROO88989.1"/>
    </source>
</evidence>